<feature type="compositionally biased region" description="Polar residues" evidence="1">
    <location>
        <begin position="188"/>
        <end position="197"/>
    </location>
</feature>
<evidence type="ECO:0000313" key="2">
    <source>
        <dbReference type="EMBL" id="KAE8250190.1"/>
    </source>
</evidence>
<feature type="compositionally biased region" description="Polar residues" evidence="1">
    <location>
        <begin position="435"/>
        <end position="445"/>
    </location>
</feature>
<feature type="compositionally biased region" description="Low complexity" evidence="1">
    <location>
        <begin position="833"/>
        <end position="851"/>
    </location>
</feature>
<feature type="compositionally biased region" description="Polar residues" evidence="1">
    <location>
        <begin position="400"/>
        <end position="428"/>
    </location>
</feature>
<reference evidence="2" key="2">
    <citation type="journal article" date="2019" name="IMA Fungus">
        <title>Genome sequencing and comparison of five Tilletia species to identify candidate genes for the detection of regulated species infecting wheat.</title>
        <authorList>
            <person name="Nguyen H.D.T."/>
            <person name="Sultana T."/>
            <person name="Kesanakurti P."/>
            <person name="Hambleton S."/>
        </authorList>
    </citation>
    <scope>NUCLEOTIDE SEQUENCE</scope>
    <source>
        <strain evidence="2">DAOMC 238032</strain>
    </source>
</reference>
<feature type="compositionally biased region" description="Low complexity" evidence="1">
    <location>
        <begin position="372"/>
        <end position="384"/>
    </location>
</feature>
<feature type="compositionally biased region" description="Polar residues" evidence="1">
    <location>
        <begin position="1017"/>
        <end position="1027"/>
    </location>
</feature>
<dbReference type="EMBL" id="LWDD02001262">
    <property type="protein sequence ID" value="KAE8250190.1"/>
    <property type="molecule type" value="Genomic_DNA"/>
</dbReference>
<accession>A0A8T8SXC3</accession>
<feature type="compositionally biased region" description="Low complexity" evidence="1">
    <location>
        <begin position="932"/>
        <end position="950"/>
    </location>
</feature>
<evidence type="ECO:0000313" key="3">
    <source>
        <dbReference type="Proteomes" id="UP000077671"/>
    </source>
</evidence>
<gene>
    <name evidence="2" type="ORF">A4X03_0g6502</name>
</gene>
<feature type="compositionally biased region" description="Polar residues" evidence="1">
    <location>
        <begin position="151"/>
        <end position="172"/>
    </location>
</feature>
<feature type="compositionally biased region" description="Polar residues" evidence="1">
    <location>
        <begin position="273"/>
        <end position="283"/>
    </location>
</feature>
<feature type="region of interest" description="Disordered" evidence="1">
    <location>
        <begin position="273"/>
        <end position="315"/>
    </location>
</feature>
<feature type="compositionally biased region" description="Low complexity" evidence="1">
    <location>
        <begin position="236"/>
        <end position="247"/>
    </location>
</feature>
<sequence length="1194" mass="124711">MDTYHVGHALLGLVNSRCTFIIDPSGIVRAVLEGVWDGVGHRRFAERWLIRIGSELAGMRRHRFDFHSVAGDLATAAGGSGRTYRFTYERPETMESGSPANANSSIDFSYRHGALNYSHDGVDTLSSSRIRPGGIGFVRRPSPLAAADEQISASASISKQEQQLSDLSQLPSRSPHPWRPTKGRARSATLSGHNSPQGMGYIPSPASLESGMEPSTFGYDRSQDTQNTQDNPSTASLSGFESISSSSARAVGGNKSKGKLKKFSIPLFRSGRASVQDNVSDTEGTGAMPAAQTEQDEHVSARGKGKSRTLDRFVPDLAAISRSSARTDPTRSSTSFAANVTPSTAHLVANAGRGVSPVTAKKGNRSSKSDMAAGASASRGQAQGPTVSSPAPGTGPVSGQGFSPGTPQSPSSGRTTGGSASPAISNGRNEYGSGASVSTAPSTFGGTPVPEQNAKIVTADTSLRHKNSYATVSYGDHSAANSVPRAVPDGTGWTLDETGKPALPPKPRSHSKHRKSAGRQLPNRSSQTVLFPELSGSVAALAPFPASKSFIGNMEAWESEALSALDTYEDDDSILMSTVGGPVPMSGDSVLSGSLLGRSFDSESFPTPLTPAPRSRKSSWSRKGSVGAGWPNSGDERSISLKAGVGGSYGGSNSDLVSVTGRSRSATGAYSHDDVVLRSRSAAAHTSDSGSRAERKRRQTFSTARVPAGRSSAPFADEEEYVQQTDAGEVKLVSRPNFEVTRRDVPASPSTRTRTSKMSARSSLPQLPRLHRGMSGELAEILQDATVQSPLKAGLPFLSRTESSPSLVLAKEGGRNTDVIPTARSPTKNQEVRPTALASTPRRRTASATTAQQEALSMGRPSARGGVGRPVLPLSPKDMRPNPPSPRRSSSHHPQGSGKRSSLPASERIGTASAVPGSHVAPDRSGGLALPRSQSARPSATAAARASTSAATGTYALSNRAEGSSFATPLLAHMTSEDSIYEEPNDGQDDVGDASFLKIYMMRSASSPSIGVERGTGKQSPLSSKRSQLLAPGTKTPAGSPNLSTRHIPGRPPVPARDLPPLPTPPPHTNPTLATVPSPQSSSSKTTKMKTKTAASIPAVNVEGATVDGPSRPSIGLPDALNASLSFPNDTDTRKKLPPLPVPRATASKAKAVPTMRLSAPIRPAMGLLQAVEVDEGQWDESGDVEPTRMMDSA</sequence>
<feature type="compositionally biased region" description="Polar residues" evidence="1">
    <location>
        <begin position="748"/>
        <end position="765"/>
    </location>
</feature>
<proteinExistence type="predicted"/>
<reference evidence="2" key="1">
    <citation type="submission" date="2016-04" db="EMBL/GenBank/DDBJ databases">
        <authorList>
            <person name="Nguyen H.D."/>
            <person name="Kesanakurti P."/>
            <person name="Cullis J."/>
            <person name="Levesque C.A."/>
            <person name="Hambleton S."/>
        </authorList>
    </citation>
    <scope>NUCLEOTIDE SEQUENCE</scope>
    <source>
        <strain evidence="2">DAOMC 238032</strain>
    </source>
</reference>
<feature type="region of interest" description="Disordered" evidence="1">
    <location>
        <begin position="740"/>
        <end position="770"/>
    </location>
</feature>
<evidence type="ECO:0000256" key="1">
    <source>
        <dbReference type="SAM" id="MobiDB-lite"/>
    </source>
</evidence>
<dbReference type="Proteomes" id="UP000077671">
    <property type="component" value="Unassembled WGS sequence"/>
</dbReference>
<feature type="compositionally biased region" description="Polar residues" evidence="1">
    <location>
        <begin position="321"/>
        <end position="339"/>
    </location>
</feature>
<feature type="compositionally biased region" description="Pro residues" evidence="1">
    <location>
        <begin position="1050"/>
        <end position="1069"/>
    </location>
</feature>
<feature type="region of interest" description="Disordered" evidence="1">
    <location>
        <begin position="1005"/>
        <end position="1153"/>
    </location>
</feature>
<feature type="compositionally biased region" description="Polar residues" evidence="1">
    <location>
        <begin position="651"/>
        <end position="668"/>
    </location>
</feature>
<feature type="compositionally biased region" description="Acidic residues" evidence="1">
    <location>
        <begin position="1173"/>
        <end position="1184"/>
    </location>
</feature>
<feature type="compositionally biased region" description="Basic residues" evidence="1">
    <location>
        <begin position="507"/>
        <end position="517"/>
    </location>
</feature>
<feature type="compositionally biased region" description="Polar residues" evidence="1">
    <location>
        <begin position="224"/>
        <end position="235"/>
    </location>
</feature>
<feature type="region of interest" description="Disordered" evidence="1">
    <location>
        <begin position="149"/>
        <end position="256"/>
    </location>
</feature>
<feature type="region of interest" description="Disordered" evidence="1">
    <location>
        <begin position="320"/>
        <end position="339"/>
    </location>
</feature>
<feature type="region of interest" description="Disordered" evidence="1">
    <location>
        <begin position="1173"/>
        <end position="1194"/>
    </location>
</feature>
<comment type="caution">
    <text evidence="2">The sequence shown here is derived from an EMBL/GenBank/DDBJ whole genome shotgun (WGS) entry which is preliminary data.</text>
</comment>
<dbReference type="AlphaFoldDB" id="A0A8T8SXC3"/>
<organism evidence="2 3">
    <name type="scientific">Tilletia caries</name>
    <name type="common">wheat bunt fungus</name>
    <dbReference type="NCBI Taxonomy" id="13290"/>
    <lineage>
        <taxon>Eukaryota</taxon>
        <taxon>Fungi</taxon>
        <taxon>Dikarya</taxon>
        <taxon>Basidiomycota</taxon>
        <taxon>Ustilaginomycotina</taxon>
        <taxon>Exobasidiomycetes</taxon>
        <taxon>Tilletiales</taxon>
        <taxon>Tilletiaceae</taxon>
        <taxon>Tilletia</taxon>
    </lineage>
</organism>
<feature type="region of interest" description="Disordered" evidence="1">
    <location>
        <begin position="601"/>
        <end position="723"/>
    </location>
</feature>
<name>A0A8T8SXC3_9BASI</name>
<feature type="region of interest" description="Disordered" evidence="1">
    <location>
        <begin position="348"/>
        <end position="526"/>
    </location>
</feature>
<feature type="region of interest" description="Disordered" evidence="1">
    <location>
        <begin position="801"/>
        <end position="950"/>
    </location>
</feature>
<protein>
    <submittedName>
        <fullName evidence="2">Uncharacterized protein</fullName>
    </submittedName>
</protein>